<dbReference type="PANTHER" id="PTHR21736:SF37">
    <property type="entry name" value="PROTEIN OBERON 2"/>
    <property type="match status" value="1"/>
</dbReference>
<accession>A0A388M9S6</accession>
<feature type="compositionally biased region" description="Acidic residues" evidence="6">
    <location>
        <begin position="234"/>
        <end position="254"/>
    </location>
</feature>
<dbReference type="GO" id="GO:0008270">
    <property type="term" value="F:zinc ion binding"/>
    <property type="evidence" value="ECO:0007669"/>
    <property type="project" value="UniProtKB-KW"/>
</dbReference>
<evidence type="ECO:0000313" key="8">
    <source>
        <dbReference type="EMBL" id="GBG91327.1"/>
    </source>
</evidence>
<dbReference type="GO" id="GO:0010492">
    <property type="term" value="P:maintenance of shoot apical meristem identity"/>
    <property type="evidence" value="ECO:0007669"/>
    <property type="project" value="TreeGrafter"/>
</dbReference>
<keyword evidence="3" id="KW-0863">Zinc-finger</keyword>
<keyword evidence="5" id="KW-0539">Nucleus</keyword>
<sequence length="260" mass="29386">MGVPMFAWQRLTIEDVVQRPIDEIAEKLGAQSPSEEQDLKLELRDMLLMGSEAGRMRLGDLQLMLLKNHRDTDEEKLSRSCRTQLEILVAVRTGVAAYVHPQFWIATHFLSEIFRQVRCCNLTCMTAIPADRCNCDPCRNPGFCNRCMCVMCGRFGLDHDTCHWISCGICYHFCHTECAVAKGALSYSVVKERELLYTCVSCKQTSGFDCPSIEILDGEDEFIEEVLDEEDEDMIDEDDVVLDSSSSDDGDEDVVTAKID</sequence>
<evidence type="ECO:0000256" key="6">
    <source>
        <dbReference type="SAM" id="MobiDB-lite"/>
    </source>
</evidence>
<dbReference type="GO" id="GO:0010468">
    <property type="term" value="P:regulation of gene expression"/>
    <property type="evidence" value="ECO:0007669"/>
    <property type="project" value="TreeGrafter"/>
</dbReference>
<evidence type="ECO:0000256" key="4">
    <source>
        <dbReference type="ARBA" id="ARBA00022833"/>
    </source>
</evidence>
<comment type="caution">
    <text evidence="8">The sequence shown here is derived from an EMBL/GenBank/DDBJ whole genome shotgun (WGS) entry which is preliminary data.</text>
</comment>
<evidence type="ECO:0000256" key="2">
    <source>
        <dbReference type="ARBA" id="ARBA00022723"/>
    </source>
</evidence>
<evidence type="ECO:0000259" key="7">
    <source>
        <dbReference type="Pfam" id="PF07227"/>
    </source>
</evidence>
<gene>
    <name evidence="8" type="ORF">CBR_g52213</name>
</gene>
<dbReference type="InterPro" id="IPR032881">
    <property type="entry name" value="Oberon-like_PHD"/>
</dbReference>
<dbReference type="OrthoDB" id="1892623at2759"/>
<feature type="region of interest" description="Disordered" evidence="6">
    <location>
        <begin position="234"/>
        <end position="260"/>
    </location>
</feature>
<evidence type="ECO:0000256" key="3">
    <source>
        <dbReference type="ARBA" id="ARBA00022771"/>
    </source>
</evidence>
<reference evidence="8 9" key="1">
    <citation type="journal article" date="2018" name="Cell">
        <title>The Chara Genome: Secondary Complexity and Implications for Plant Terrestrialization.</title>
        <authorList>
            <person name="Nishiyama T."/>
            <person name="Sakayama H."/>
            <person name="Vries J.D."/>
            <person name="Buschmann H."/>
            <person name="Saint-Marcoux D."/>
            <person name="Ullrich K.K."/>
            <person name="Haas F.B."/>
            <person name="Vanderstraeten L."/>
            <person name="Becker D."/>
            <person name="Lang D."/>
            <person name="Vosolsobe S."/>
            <person name="Rombauts S."/>
            <person name="Wilhelmsson P.K.I."/>
            <person name="Janitza P."/>
            <person name="Kern R."/>
            <person name="Heyl A."/>
            <person name="Rumpler F."/>
            <person name="Villalobos L.I.A.C."/>
            <person name="Clay J.M."/>
            <person name="Skokan R."/>
            <person name="Toyoda A."/>
            <person name="Suzuki Y."/>
            <person name="Kagoshima H."/>
            <person name="Schijlen E."/>
            <person name="Tajeshwar N."/>
            <person name="Catarino B."/>
            <person name="Hetherington A.J."/>
            <person name="Saltykova A."/>
            <person name="Bonnot C."/>
            <person name="Breuninger H."/>
            <person name="Symeonidi A."/>
            <person name="Radhakrishnan G.V."/>
            <person name="Van Nieuwerburgh F."/>
            <person name="Deforce D."/>
            <person name="Chang C."/>
            <person name="Karol K.G."/>
            <person name="Hedrich R."/>
            <person name="Ulvskov P."/>
            <person name="Glockner G."/>
            <person name="Delwiche C.F."/>
            <person name="Petrasek J."/>
            <person name="Van de Peer Y."/>
            <person name="Friml J."/>
            <person name="Beilby M."/>
            <person name="Dolan L."/>
            <person name="Kohara Y."/>
            <person name="Sugano S."/>
            <person name="Fujiyama A."/>
            <person name="Delaux P.-M."/>
            <person name="Quint M."/>
            <person name="TheiBen G."/>
            <person name="Hagemann M."/>
            <person name="Harholt J."/>
            <person name="Dunand C."/>
            <person name="Zachgo S."/>
            <person name="Langdale J."/>
            <person name="Maumus F."/>
            <person name="Straeten D.V.D."/>
            <person name="Gould S.B."/>
            <person name="Rensing S.A."/>
        </authorList>
    </citation>
    <scope>NUCLEOTIDE SEQUENCE [LARGE SCALE GENOMIC DNA]</scope>
    <source>
        <strain evidence="8 9">S276</strain>
    </source>
</reference>
<dbReference type="AlphaFoldDB" id="A0A388M9S6"/>
<evidence type="ECO:0000256" key="1">
    <source>
        <dbReference type="ARBA" id="ARBA00004123"/>
    </source>
</evidence>
<proteinExistence type="predicted"/>
<protein>
    <recommendedName>
        <fullName evidence="7">Oberon-like PHD finger domain-containing protein</fullName>
    </recommendedName>
</protein>
<keyword evidence="4" id="KW-0862">Zinc</keyword>
<dbReference type="OMA" id="TECAVAK"/>
<organism evidence="8 9">
    <name type="scientific">Chara braunii</name>
    <name type="common">Braun's stonewort</name>
    <dbReference type="NCBI Taxonomy" id="69332"/>
    <lineage>
        <taxon>Eukaryota</taxon>
        <taxon>Viridiplantae</taxon>
        <taxon>Streptophyta</taxon>
        <taxon>Charophyceae</taxon>
        <taxon>Charales</taxon>
        <taxon>Characeae</taxon>
        <taxon>Chara</taxon>
    </lineage>
</organism>
<dbReference type="Proteomes" id="UP000265515">
    <property type="component" value="Unassembled WGS sequence"/>
</dbReference>
<dbReference type="GO" id="GO:0005634">
    <property type="term" value="C:nucleus"/>
    <property type="evidence" value="ECO:0007669"/>
    <property type="project" value="UniProtKB-SubCell"/>
</dbReference>
<name>A0A388M9S6_CHABU</name>
<dbReference type="PANTHER" id="PTHR21736">
    <property type="entry name" value="VERNALIZATION-INSENSITIVE PROTEIN 3"/>
    <property type="match status" value="1"/>
</dbReference>
<dbReference type="Gramene" id="GBG91327">
    <property type="protein sequence ID" value="GBG91327"/>
    <property type="gene ID" value="CBR_g52213"/>
</dbReference>
<feature type="domain" description="Oberon-like PHD finger" evidence="7">
    <location>
        <begin position="119"/>
        <end position="206"/>
    </location>
</feature>
<dbReference type="GO" id="GO:0010078">
    <property type="term" value="P:maintenance of root meristem identity"/>
    <property type="evidence" value="ECO:0007669"/>
    <property type="project" value="TreeGrafter"/>
</dbReference>
<dbReference type="Pfam" id="PF07227">
    <property type="entry name" value="PHD_Oberon"/>
    <property type="match status" value="1"/>
</dbReference>
<dbReference type="PRINTS" id="PR01544">
    <property type="entry name" value="ARATH130DUF"/>
</dbReference>
<evidence type="ECO:0000256" key="5">
    <source>
        <dbReference type="ARBA" id="ARBA00023242"/>
    </source>
</evidence>
<dbReference type="EMBL" id="BFEA01000895">
    <property type="protein sequence ID" value="GBG91327.1"/>
    <property type="molecule type" value="Genomic_DNA"/>
</dbReference>
<keyword evidence="2" id="KW-0479">Metal-binding</keyword>
<evidence type="ECO:0000313" key="9">
    <source>
        <dbReference type="Proteomes" id="UP000265515"/>
    </source>
</evidence>
<comment type="subcellular location">
    <subcellularLocation>
        <location evidence="1">Nucleus</location>
    </subcellularLocation>
</comment>
<keyword evidence="9" id="KW-1185">Reference proteome</keyword>
<dbReference type="InterPro" id="IPR004082">
    <property type="entry name" value="OBERON"/>
</dbReference>